<keyword evidence="2" id="KW-1185">Reference proteome</keyword>
<dbReference type="Pfam" id="PF13620">
    <property type="entry name" value="CarboxypepD_reg"/>
    <property type="match status" value="2"/>
</dbReference>
<dbReference type="Proteomes" id="UP000683559">
    <property type="component" value="Chromosome"/>
</dbReference>
<reference evidence="1 2" key="1">
    <citation type="submission" date="2021-06" db="EMBL/GenBank/DDBJ databases">
        <title>Gemonas diversity in paddy soil.</title>
        <authorList>
            <person name="Liu G."/>
        </authorList>
    </citation>
    <scope>NUCLEOTIDE SEQUENCE [LARGE SCALE GENOMIC DNA]</scope>
    <source>
        <strain evidence="1 2">RG2</strain>
    </source>
</reference>
<sequence length="830" mass="87693">MARLLSSSCAKSARSISLLLLTLLLFVVPATTWAAPFSKYFHFVQPDHEKVVLWGEGDDFHAIFETTDGYAVVFDPKQGAYFYATRSEDGKDLVSTGVPAHKKAPPNLERHIRVDPKAASAIAQSRRRQWEAETGLSARWALLKSQNLHPPASVNATGAQTSPPATSTTGTKIGLTLLIDFPDVPATVGATEIDGFLNGTSYVGFGNNGSVRQYFGDVSGGRLDYSNVITMYVRMTQPKTYYDNTSRDCGAQGRLLINDALTILKARSDYASVILPTFNTLSTDGSGNVLAFNVYFAGADSGVWSYGLWPHSWVLATSVPLGDGKSVYRYQVTNVGQALELGTFCHENGHMLCGFPDLYDYGYDSVGGAGDFSLMGYGGSGNNPVQVDAYLKTAAGWATITNLDSSSALVGTLLSAPTSGSDNFYRYSRPGVATEYFLLENRQKVGRDAGLPAAGVAAWHVDELGERDNQSLTPNQSHHNYELTLVQADNQWHFERYVNYGDAFDLFYLGNGAASYTNILDDFSAPNTSWWDGSASGMKLSDFGASATAMTFNIGVVSAPDFSITAVPNSLTASQGGNATANITILAKGGFSSDVALSVSALPEGVTALLDKVTITAGAGTAELSLTVGNTAPLGTYTLKVTGASGTLTHDATISFTVTPSPTYAVGGTVRYGSERGAPIAGAEVAIGEKVTTTDRKGKFLITGVPAGTSPLTISKTGFYAYADSSFYVSSDQRSLTFYLTPIPTYSISGTVRAGSTTGPVLAGATVSIAGKSSITGKKGTFAISGIEAGTYTLTVSKSGYSSYTDAITVVNSSRSGLNYFLIPEPQPTD</sequence>
<dbReference type="InterPro" id="IPR008757">
    <property type="entry name" value="Peptidase_M6-like_domain"/>
</dbReference>
<proteinExistence type="predicted"/>
<organism evidence="1 2">
    <name type="scientific">Geomonas subterranea</name>
    <dbReference type="NCBI Taxonomy" id="2847989"/>
    <lineage>
        <taxon>Bacteria</taxon>
        <taxon>Pseudomonadati</taxon>
        <taxon>Thermodesulfobacteriota</taxon>
        <taxon>Desulfuromonadia</taxon>
        <taxon>Geobacterales</taxon>
        <taxon>Geobacteraceae</taxon>
        <taxon>Geomonas</taxon>
    </lineage>
</organism>
<evidence type="ECO:0000313" key="1">
    <source>
        <dbReference type="EMBL" id="QXE92278.1"/>
    </source>
</evidence>
<keyword evidence="1" id="KW-0482">Metalloprotease</keyword>
<dbReference type="EMBL" id="CP077683">
    <property type="protein sequence ID" value="QXE92278.1"/>
    <property type="molecule type" value="Genomic_DNA"/>
</dbReference>
<protein>
    <submittedName>
        <fullName evidence="1">M6 family metalloprotease domain-containing protein</fullName>
    </submittedName>
</protein>
<keyword evidence="1" id="KW-0378">Hydrolase</keyword>
<dbReference type="RefSeq" id="WP_217288832.1">
    <property type="nucleotide sequence ID" value="NZ_CP077683.1"/>
</dbReference>
<gene>
    <name evidence="1" type="ORF">KP001_07080</name>
</gene>
<evidence type="ECO:0000313" key="2">
    <source>
        <dbReference type="Proteomes" id="UP000683559"/>
    </source>
</evidence>
<dbReference type="PANTHER" id="PTHR41775:SF1">
    <property type="entry name" value="PEPTIDASE M6-LIKE DOMAIN-CONTAINING PROTEIN"/>
    <property type="match status" value="1"/>
</dbReference>
<name>A0ABX8LKM9_9BACT</name>
<accession>A0ABX8LKM9</accession>
<dbReference type="PANTHER" id="PTHR41775">
    <property type="entry name" value="SECRETED PROTEIN-RELATED"/>
    <property type="match status" value="1"/>
</dbReference>
<keyword evidence="1" id="KW-0645">Protease</keyword>
<dbReference type="NCBIfam" id="TIGR03296">
    <property type="entry name" value="M6dom_TIGR03296"/>
    <property type="match status" value="1"/>
</dbReference>
<dbReference type="GO" id="GO:0008237">
    <property type="term" value="F:metallopeptidase activity"/>
    <property type="evidence" value="ECO:0007669"/>
    <property type="project" value="UniProtKB-KW"/>
</dbReference>